<dbReference type="SUPFAM" id="SSF52172">
    <property type="entry name" value="CheY-like"/>
    <property type="match status" value="1"/>
</dbReference>
<dbReference type="InterPro" id="IPR003018">
    <property type="entry name" value="GAF"/>
</dbReference>
<dbReference type="SMART" id="SM00065">
    <property type="entry name" value="GAF"/>
    <property type="match status" value="1"/>
</dbReference>
<feature type="domain" description="Response regulatory" evidence="4">
    <location>
        <begin position="29"/>
        <end position="142"/>
    </location>
</feature>
<feature type="domain" description="HD-GYP" evidence="5">
    <location>
        <begin position="309"/>
        <end position="504"/>
    </location>
</feature>
<evidence type="ECO:0000256" key="1">
    <source>
        <dbReference type="ARBA" id="ARBA00022679"/>
    </source>
</evidence>
<feature type="modified residue" description="4-aspartylphosphate" evidence="3">
    <location>
        <position position="77"/>
    </location>
</feature>
<gene>
    <name evidence="6" type="ORF">E6H05_01850</name>
</gene>
<dbReference type="InterPro" id="IPR052020">
    <property type="entry name" value="Cyclic_di-GMP/3'3'-cGAMP_PDE"/>
</dbReference>
<dbReference type="Pfam" id="PF00072">
    <property type="entry name" value="Response_reg"/>
    <property type="match status" value="1"/>
</dbReference>
<dbReference type="CDD" id="cd17536">
    <property type="entry name" value="REC_YesN-like"/>
    <property type="match status" value="1"/>
</dbReference>
<dbReference type="PROSITE" id="PS50110">
    <property type="entry name" value="RESPONSE_REGULATORY"/>
    <property type="match status" value="1"/>
</dbReference>
<dbReference type="Gene3D" id="1.10.3210.10">
    <property type="entry name" value="Hypothetical protein af1432"/>
    <property type="match status" value="1"/>
</dbReference>
<reference evidence="6 7" key="1">
    <citation type="journal article" date="2019" name="Nat. Microbiol.">
        <title>Mediterranean grassland soil C-N compound turnover is dependent on rainfall and depth, and is mediated by genomically divergent microorganisms.</title>
        <authorList>
            <person name="Diamond S."/>
            <person name="Andeer P.F."/>
            <person name="Li Z."/>
            <person name="Crits-Christoph A."/>
            <person name="Burstein D."/>
            <person name="Anantharaman K."/>
            <person name="Lane K.R."/>
            <person name="Thomas B.C."/>
            <person name="Pan C."/>
            <person name="Northen T.R."/>
            <person name="Banfield J.F."/>
        </authorList>
    </citation>
    <scope>NUCLEOTIDE SEQUENCE [LARGE SCALE GENOMIC DNA]</scope>
    <source>
        <strain evidence="6">NP_8</strain>
    </source>
</reference>
<dbReference type="SMART" id="SM00471">
    <property type="entry name" value="HDc"/>
    <property type="match status" value="1"/>
</dbReference>
<name>A0A537J096_9BACT</name>
<keyword evidence="2" id="KW-0418">Kinase</keyword>
<dbReference type="PANTHER" id="PTHR45228:SF1">
    <property type="entry name" value="CYCLIC DI-GMP PHOSPHODIESTERASE TM_0186"/>
    <property type="match status" value="1"/>
</dbReference>
<evidence type="ECO:0000256" key="2">
    <source>
        <dbReference type="ARBA" id="ARBA00022777"/>
    </source>
</evidence>
<protein>
    <submittedName>
        <fullName evidence="6">Response regulator</fullName>
    </submittedName>
</protein>
<dbReference type="InterPro" id="IPR029016">
    <property type="entry name" value="GAF-like_dom_sf"/>
</dbReference>
<evidence type="ECO:0000256" key="3">
    <source>
        <dbReference type="PROSITE-ProRule" id="PRU00169"/>
    </source>
</evidence>
<dbReference type="PROSITE" id="PS51832">
    <property type="entry name" value="HD_GYP"/>
    <property type="match status" value="1"/>
</dbReference>
<dbReference type="Pfam" id="PF13487">
    <property type="entry name" value="HD_5"/>
    <property type="match status" value="1"/>
</dbReference>
<comment type="caution">
    <text evidence="6">The sequence shown here is derived from an EMBL/GenBank/DDBJ whole genome shotgun (WGS) entry which is preliminary data.</text>
</comment>
<evidence type="ECO:0000313" key="6">
    <source>
        <dbReference type="EMBL" id="TMI76978.1"/>
    </source>
</evidence>
<dbReference type="GO" id="GO:0016301">
    <property type="term" value="F:kinase activity"/>
    <property type="evidence" value="ECO:0007669"/>
    <property type="project" value="UniProtKB-KW"/>
</dbReference>
<dbReference type="InterPro" id="IPR037522">
    <property type="entry name" value="HD_GYP_dom"/>
</dbReference>
<dbReference type="SUPFAM" id="SSF109604">
    <property type="entry name" value="HD-domain/PDEase-like"/>
    <property type="match status" value="1"/>
</dbReference>
<accession>A0A537J096</accession>
<organism evidence="6 7">
    <name type="scientific">Candidatus Segetimicrobium genomatis</name>
    <dbReference type="NCBI Taxonomy" id="2569760"/>
    <lineage>
        <taxon>Bacteria</taxon>
        <taxon>Bacillati</taxon>
        <taxon>Candidatus Sysuimicrobiota</taxon>
        <taxon>Candidatus Sysuimicrobiia</taxon>
        <taxon>Candidatus Sysuimicrobiales</taxon>
        <taxon>Candidatus Segetimicrobiaceae</taxon>
        <taxon>Candidatus Segetimicrobium</taxon>
    </lineage>
</organism>
<keyword evidence="1" id="KW-0808">Transferase</keyword>
<dbReference type="SMART" id="SM00448">
    <property type="entry name" value="REC"/>
    <property type="match status" value="1"/>
</dbReference>
<dbReference type="EMBL" id="VBAP01000008">
    <property type="protein sequence ID" value="TMI76978.1"/>
    <property type="molecule type" value="Genomic_DNA"/>
</dbReference>
<dbReference type="Gene3D" id="3.40.50.2300">
    <property type="match status" value="1"/>
</dbReference>
<sequence length="513" mass="55832">MAMRENPHPVRGYTRRMNDKESMVLPRARILVVDDEASIRELCVRILGRTYEVSPAPDGPTAITMARAQTPDLLLTDIRMPGMTGLEAARQIVAETPDVSVVVMTGFSEFDNLLETVKLGVNGFLMKPFTPDDLRKTVEEGLRKGLFFKRNTRLRALQPLLDLRGNRLGDVDQGRVFQIITETVLHELNAHSVTLVALDEDGQELMVTASEAGDGAAVAATGHADAVKLSASWRVAPEDLLGKDGIPEATADDGGRVLSVPLQLAGNVVGVLTATRPSAPFAGADRDVLRVIAAQGAIAIENIRLFRRLRRSYWNTVYALAATVDLRDQPTRFHSDRVVQYAVAIGTRMGLPSDRLEDLKTAALLHDIGKIGIDDGVLRKPGDLTAEEYDWMKTHTLMGAKILAMADFPPRVVEAVLFHHERFDGAGYPLGLSGDQIPVEARILAGIDALESMTHTRPYRVAMPLPQALAELERGRGTQFDPQVISALLACLQAGDLRPLGADDEAITVPETA</sequence>
<dbReference type="InterPro" id="IPR011006">
    <property type="entry name" value="CheY-like_superfamily"/>
</dbReference>
<evidence type="ECO:0000259" key="4">
    <source>
        <dbReference type="PROSITE" id="PS50110"/>
    </source>
</evidence>
<dbReference type="PANTHER" id="PTHR45228">
    <property type="entry name" value="CYCLIC DI-GMP PHOSPHODIESTERASE TM_0186-RELATED"/>
    <property type="match status" value="1"/>
</dbReference>
<dbReference type="CDD" id="cd00077">
    <property type="entry name" value="HDc"/>
    <property type="match status" value="1"/>
</dbReference>
<dbReference type="AlphaFoldDB" id="A0A537J096"/>
<dbReference type="InterPro" id="IPR003607">
    <property type="entry name" value="HD/PDEase_dom"/>
</dbReference>
<dbReference type="InterPro" id="IPR006675">
    <property type="entry name" value="HDIG_dom"/>
</dbReference>
<dbReference type="Pfam" id="PF13185">
    <property type="entry name" value="GAF_2"/>
    <property type="match status" value="1"/>
</dbReference>
<dbReference type="Proteomes" id="UP000318834">
    <property type="component" value="Unassembled WGS sequence"/>
</dbReference>
<dbReference type="Gene3D" id="3.30.450.40">
    <property type="match status" value="1"/>
</dbReference>
<dbReference type="InterPro" id="IPR001789">
    <property type="entry name" value="Sig_transdc_resp-reg_receiver"/>
</dbReference>
<evidence type="ECO:0000313" key="7">
    <source>
        <dbReference type="Proteomes" id="UP000318834"/>
    </source>
</evidence>
<dbReference type="NCBIfam" id="TIGR00277">
    <property type="entry name" value="HDIG"/>
    <property type="match status" value="1"/>
</dbReference>
<dbReference type="SUPFAM" id="SSF55781">
    <property type="entry name" value="GAF domain-like"/>
    <property type="match status" value="1"/>
</dbReference>
<keyword evidence="3" id="KW-0597">Phosphoprotein</keyword>
<evidence type="ECO:0000259" key="5">
    <source>
        <dbReference type="PROSITE" id="PS51832"/>
    </source>
</evidence>
<proteinExistence type="predicted"/>
<dbReference type="GO" id="GO:0000160">
    <property type="term" value="P:phosphorelay signal transduction system"/>
    <property type="evidence" value="ECO:0007669"/>
    <property type="project" value="InterPro"/>
</dbReference>